<dbReference type="AlphaFoldDB" id="A0A397IAZ4"/>
<dbReference type="Proteomes" id="UP000266861">
    <property type="component" value="Unassembled WGS sequence"/>
</dbReference>
<evidence type="ECO:0000313" key="2">
    <source>
        <dbReference type="Proteomes" id="UP000266861"/>
    </source>
</evidence>
<organism evidence="1 2">
    <name type="scientific">Diversispora epigaea</name>
    <dbReference type="NCBI Taxonomy" id="1348612"/>
    <lineage>
        <taxon>Eukaryota</taxon>
        <taxon>Fungi</taxon>
        <taxon>Fungi incertae sedis</taxon>
        <taxon>Mucoromycota</taxon>
        <taxon>Glomeromycotina</taxon>
        <taxon>Glomeromycetes</taxon>
        <taxon>Diversisporales</taxon>
        <taxon>Diversisporaceae</taxon>
        <taxon>Diversispora</taxon>
    </lineage>
</organism>
<name>A0A397IAZ4_9GLOM</name>
<gene>
    <name evidence="1" type="ORF">Glove_276g54</name>
</gene>
<comment type="caution">
    <text evidence="1">The sequence shown here is derived from an EMBL/GenBank/DDBJ whole genome shotgun (WGS) entry which is preliminary data.</text>
</comment>
<sequence length="178" mass="20528">MTIITQNDIDVMVAFILRGNQIIIIRRSLRKVCSIDIIIKLIISICNSRGLNYNPTELRIISTRCWSTLKNYPIHFRRHYSKMAAETNDYFERNPAASSFQLTNSYRIIPLRIPTSNASRLQRELVNLPRPRSLEEAESMLCNRPLPTQENPIVHERDNTTVNPFASMLNEGSASAFY</sequence>
<protein>
    <submittedName>
        <fullName evidence="1">Uncharacterized protein</fullName>
    </submittedName>
</protein>
<reference evidence="1 2" key="1">
    <citation type="submission" date="2018-08" db="EMBL/GenBank/DDBJ databases">
        <title>Genome and evolution of the arbuscular mycorrhizal fungus Diversispora epigaea (formerly Glomus versiforme) and its bacterial endosymbionts.</title>
        <authorList>
            <person name="Sun X."/>
            <person name="Fei Z."/>
            <person name="Harrison M."/>
        </authorList>
    </citation>
    <scope>NUCLEOTIDE SEQUENCE [LARGE SCALE GENOMIC DNA]</scope>
    <source>
        <strain evidence="1 2">IT104</strain>
    </source>
</reference>
<proteinExistence type="predicted"/>
<accession>A0A397IAZ4</accession>
<keyword evidence="2" id="KW-1185">Reference proteome</keyword>
<dbReference type="EMBL" id="PQFF01000253">
    <property type="protein sequence ID" value="RHZ70000.1"/>
    <property type="molecule type" value="Genomic_DNA"/>
</dbReference>
<evidence type="ECO:0000313" key="1">
    <source>
        <dbReference type="EMBL" id="RHZ70000.1"/>
    </source>
</evidence>